<dbReference type="EMBL" id="JAZGUE010000002">
    <property type="protein sequence ID" value="KAL2269537.1"/>
    <property type="molecule type" value="Genomic_DNA"/>
</dbReference>
<dbReference type="RefSeq" id="XP_070868261.1">
    <property type="nucleotide sequence ID" value="XM_071007912.1"/>
</dbReference>
<evidence type="ECO:0000313" key="2">
    <source>
        <dbReference type="Proteomes" id="UP001600064"/>
    </source>
</evidence>
<protein>
    <submittedName>
        <fullName evidence="1">Uncharacterized protein</fullName>
    </submittedName>
</protein>
<dbReference type="GeneID" id="98122556"/>
<dbReference type="Proteomes" id="UP001600064">
    <property type="component" value="Unassembled WGS sequence"/>
</dbReference>
<keyword evidence="2" id="KW-1185">Reference proteome</keyword>
<gene>
    <name evidence="1" type="ORF">VTJ83DRAFT_1721</name>
</gene>
<organism evidence="1 2">
    <name type="scientific">Remersonia thermophila</name>
    <dbReference type="NCBI Taxonomy" id="72144"/>
    <lineage>
        <taxon>Eukaryota</taxon>
        <taxon>Fungi</taxon>
        <taxon>Dikarya</taxon>
        <taxon>Ascomycota</taxon>
        <taxon>Pezizomycotina</taxon>
        <taxon>Sordariomycetes</taxon>
        <taxon>Sordariomycetidae</taxon>
        <taxon>Sordariales</taxon>
        <taxon>Sordariales incertae sedis</taxon>
        <taxon>Remersonia</taxon>
    </lineage>
</organism>
<accession>A0ABR4DJ21</accession>
<proteinExistence type="predicted"/>
<comment type="caution">
    <text evidence="1">The sequence shown here is derived from an EMBL/GenBank/DDBJ whole genome shotgun (WGS) entry which is preliminary data.</text>
</comment>
<sequence length="48" mass="5158">MHSLRWWQVSPGRSSRTHRRGCRVGGPFLVLVEQVSATGTGGCSSSEG</sequence>
<name>A0ABR4DJ21_9PEZI</name>
<evidence type="ECO:0000313" key="1">
    <source>
        <dbReference type="EMBL" id="KAL2269537.1"/>
    </source>
</evidence>
<reference evidence="1 2" key="1">
    <citation type="journal article" date="2024" name="Commun. Biol.">
        <title>Comparative genomic analysis of thermophilic fungi reveals convergent evolutionary adaptations and gene losses.</title>
        <authorList>
            <person name="Steindorff A.S."/>
            <person name="Aguilar-Pontes M.V."/>
            <person name="Robinson A.J."/>
            <person name="Andreopoulos B."/>
            <person name="LaButti K."/>
            <person name="Kuo A."/>
            <person name="Mondo S."/>
            <person name="Riley R."/>
            <person name="Otillar R."/>
            <person name="Haridas S."/>
            <person name="Lipzen A."/>
            <person name="Grimwood J."/>
            <person name="Schmutz J."/>
            <person name="Clum A."/>
            <person name="Reid I.D."/>
            <person name="Moisan M.C."/>
            <person name="Butler G."/>
            <person name="Nguyen T.T.M."/>
            <person name="Dewar K."/>
            <person name="Conant G."/>
            <person name="Drula E."/>
            <person name="Henrissat B."/>
            <person name="Hansel C."/>
            <person name="Singer S."/>
            <person name="Hutchinson M.I."/>
            <person name="de Vries R.P."/>
            <person name="Natvig D.O."/>
            <person name="Powell A.J."/>
            <person name="Tsang A."/>
            <person name="Grigoriev I.V."/>
        </authorList>
    </citation>
    <scope>NUCLEOTIDE SEQUENCE [LARGE SCALE GENOMIC DNA]</scope>
    <source>
        <strain evidence="1 2">ATCC 22073</strain>
    </source>
</reference>